<dbReference type="Pfam" id="PF01177">
    <property type="entry name" value="Asp_Glu_race"/>
    <property type="match status" value="1"/>
</dbReference>
<dbReference type="InterPro" id="IPR015942">
    <property type="entry name" value="Asp/Glu/hydantoin_racemase"/>
</dbReference>
<dbReference type="Gene3D" id="3.40.50.12500">
    <property type="match status" value="1"/>
</dbReference>
<name>A0A5C8PLA8_9HYPH</name>
<dbReference type="OrthoDB" id="9791723at2"/>
<accession>A0A5C8PLA8</accession>
<dbReference type="InterPro" id="IPR053714">
    <property type="entry name" value="Iso_Racemase_Enz_sf"/>
</dbReference>
<reference evidence="2 3" key="1">
    <citation type="submission" date="2019-06" db="EMBL/GenBank/DDBJ databases">
        <title>New taxonomy in bacterial strain CC-CFT640, isolated from vineyard.</title>
        <authorList>
            <person name="Lin S.-Y."/>
            <person name="Tsai C.-F."/>
            <person name="Young C.-C."/>
        </authorList>
    </citation>
    <scope>NUCLEOTIDE SEQUENCE [LARGE SCALE GENOMIC DNA]</scope>
    <source>
        <strain evidence="2 3">CC-CFT640</strain>
    </source>
</reference>
<protein>
    <submittedName>
        <fullName evidence="2">Asp/Glu racemase</fullName>
    </submittedName>
</protein>
<evidence type="ECO:0000313" key="2">
    <source>
        <dbReference type="EMBL" id="TXL74799.1"/>
    </source>
</evidence>
<dbReference type="GO" id="GO:0047661">
    <property type="term" value="F:amino-acid racemase activity"/>
    <property type="evidence" value="ECO:0007669"/>
    <property type="project" value="InterPro"/>
</dbReference>
<organism evidence="2 3">
    <name type="scientific">Vineibacter terrae</name>
    <dbReference type="NCBI Taxonomy" id="2586908"/>
    <lineage>
        <taxon>Bacteria</taxon>
        <taxon>Pseudomonadati</taxon>
        <taxon>Pseudomonadota</taxon>
        <taxon>Alphaproteobacteria</taxon>
        <taxon>Hyphomicrobiales</taxon>
        <taxon>Vineibacter</taxon>
    </lineage>
</organism>
<evidence type="ECO:0000256" key="1">
    <source>
        <dbReference type="ARBA" id="ARBA00038414"/>
    </source>
</evidence>
<comment type="caution">
    <text evidence="2">The sequence shown here is derived from an EMBL/GenBank/DDBJ whole genome shotgun (WGS) entry which is preliminary data.</text>
</comment>
<keyword evidence="3" id="KW-1185">Reference proteome</keyword>
<dbReference type="RefSeq" id="WP_147847840.1">
    <property type="nucleotide sequence ID" value="NZ_VDUZ01000016.1"/>
</dbReference>
<dbReference type="Proteomes" id="UP000321638">
    <property type="component" value="Unassembled WGS sequence"/>
</dbReference>
<dbReference type="PANTHER" id="PTHR28047:SF5">
    <property type="entry name" value="PROTEIN DCG1"/>
    <property type="match status" value="1"/>
</dbReference>
<comment type="similarity">
    <text evidence="1">Belongs to the HyuE racemase family.</text>
</comment>
<proteinExistence type="inferred from homology"/>
<dbReference type="PANTHER" id="PTHR28047">
    <property type="entry name" value="PROTEIN DCG1"/>
    <property type="match status" value="1"/>
</dbReference>
<gene>
    <name evidence="2" type="ORF">FHP25_15400</name>
</gene>
<sequence length="249" mass="24808">MRLLLINPNTTAAITDKVVAMAHTVAAPSTELVAVTGRFGAAYVASRAAYAIAAHAALDAWAETPGPFDAVVLACFGDPGLDALRELSPVPVVGMAEASIQSACQLGGRFGIVTGGERWAPMLREFVAVRGLSTRLACIHTVAPTGADIARDPDGSLSVLATACAHAVDGGADAVILGGAGLAGLATRLSQRVPVPLIDGVAAAVGQAEALARLGASKSRIGSFAMPPPVDSVGLCAGLAAQLAGRSPA</sequence>
<dbReference type="EMBL" id="VDUZ01000016">
    <property type="protein sequence ID" value="TXL74799.1"/>
    <property type="molecule type" value="Genomic_DNA"/>
</dbReference>
<dbReference type="InterPro" id="IPR052186">
    <property type="entry name" value="Hydantoin_racemase-like"/>
</dbReference>
<dbReference type="AlphaFoldDB" id="A0A5C8PLA8"/>
<evidence type="ECO:0000313" key="3">
    <source>
        <dbReference type="Proteomes" id="UP000321638"/>
    </source>
</evidence>